<dbReference type="OrthoDB" id="981524at2"/>
<keyword evidence="1" id="KW-0472">Membrane</keyword>
<evidence type="ECO:0000313" key="2">
    <source>
        <dbReference type="EMBL" id="PYE81087.1"/>
    </source>
</evidence>
<sequence length="170" mass="19506">MKKENLNNITSPGFKTPDQYFESFEDKLFARLYKKVSMHGVESSGYTVPKDYFNSVEEAVFNKTKTEDRPVIQLKQKKILYYVAGIAASLVLFFSLFFNQSNEFSMASLDSIDTSSIESYLYQEEYSTDELATLFKSGDMSVSDFIDVTITEETINNYLDNLDTEDLILD</sequence>
<keyword evidence="3" id="KW-1185">Reference proteome</keyword>
<dbReference type="EMBL" id="QJTD01000003">
    <property type="protein sequence ID" value="PYE81087.1"/>
    <property type="molecule type" value="Genomic_DNA"/>
</dbReference>
<organism evidence="2 3">
    <name type="scientific">Winogradskyella epiphytica</name>
    <dbReference type="NCBI Taxonomy" id="262005"/>
    <lineage>
        <taxon>Bacteria</taxon>
        <taxon>Pseudomonadati</taxon>
        <taxon>Bacteroidota</taxon>
        <taxon>Flavobacteriia</taxon>
        <taxon>Flavobacteriales</taxon>
        <taxon>Flavobacteriaceae</taxon>
        <taxon>Winogradskyella</taxon>
    </lineage>
</organism>
<keyword evidence="1" id="KW-0812">Transmembrane</keyword>
<accession>A0A2V4YD00</accession>
<dbReference type="Proteomes" id="UP000248054">
    <property type="component" value="Unassembled WGS sequence"/>
</dbReference>
<feature type="transmembrane region" description="Helical" evidence="1">
    <location>
        <begin position="79"/>
        <end position="98"/>
    </location>
</feature>
<dbReference type="RefSeq" id="WP_110475703.1">
    <property type="nucleotide sequence ID" value="NZ_BMWQ01000003.1"/>
</dbReference>
<keyword evidence="1" id="KW-1133">Transmembrane helix</keyword>
<evidence type="ECO:0000313" key="3">
    <source>
        <dbReference type="Proteomes" id="UP000248054"/>
    </source>
</evidence>
<name>A0A2V4YD00_9FLAO</name>
<evidence type="ECO:0000256" key="1">
    <source>
        <dbReference type="SAM" id="Phobius"/>
    </source>
</evidence>
<comment type="caution">
    <text evidence="2">The sequence shown here is derived from an EMBL/GenBank/DDBJ whole genome shotgun (WGS) entry which is preliminary data.</text>
</comment>
<protein>
    <submittedName>
        <fullName evidence="2">Uncharacterized protein</fullName>
    </submittedName>
</protein>
<proteinExistence type="predicted"/>
<gene>
    <name evidence="2" type="ORF">DFQ11_103167</name>
</gene>
<dbReference type="AlphaFoldDB" id="A0A2V4YD00"/>
<reference evidence="2 3" key="1">
    <citation type="submission" date="2018-06" db="EMBL/GenBank/DDBJ databases">
        <title>Genomic Encyclopedia of Type Strains, Phase III (KMG-III): the genomes of soil and plant-associated and newly described type strains.</title>
        <authorList>
            <person name="Whitman W."/>
        </authorList>
    </citation>
    <scope>NUCLEOTIDE SEQUENCE [LARGE SCALE GENOMIC DNA]</scope>
    <source>
        <strain evidence="2 3">CECT 7945</strain>
    </source>
</reference>